<keyword evidence="3" id="KW-1185">Reference proteome</keyword>
<accession>A0ABS7WG55</accession>
<dbReference type="RefSeq" id="WP_172406202.1">
    <property type="nucleotide sequence ID" value="NZ_JAGSGB010000001.1"/>
</dbReference>
<dbReference type="Proteomes" id="UP000824621">
    <property type="component" value="Unassembled WGS sequence"/>
</dbReference>
<sequence length="47" mass="5351">MTKTKDDERQERLAKALRENLRRRKAAQRAGEAPASDAPARTDEADR</sequence>
<feature type="region of interest" description="Disordered" evidence="1">
    <location>
        <begin position="20"/>
        <end position="47"/>
    </location>
</feature>
<evidence type="ECO:0000256" key="1">
    <source>
        <dbReference type="SAM" id="MobiDB-lite"/>
    </source>
</evidence>
<dbReference type="EMBL" id="JAGSGB010000001">
    <property type="protein sequence ID" value="MBZ6377051.1"/>
    <property type="molecule type" value="Genomic_DNA"/>
</dbReference>
<comment type="caution">
    <text evidence="2">The sequence shown here is derived from an EMBL/GenBank/DDBJ whole genome shotgun (WGS) entry which is preliminary data.</text>
</comment>
<evidence type="ECO:0000313" key="2">
    <source>
        <dbReference type="EMBL" id="MBZ6377051.1"/>
    </source>
</evidence>
<reference evidence="2 3" key="1">
    <citation type="submission" date="2021-04" db="EMBL/GenBank/DDBJ databases">
        <authorList>
            <person name="Pira H."/>
            <person name="Risdian C."/>
            <person name="Wink J."/>
        </authorList>
    </citation>
    <scope>NUCLEOTIDE SEQUENCE [LARGE SCALE GENOMIC DNA]</scope>
    <source>
        <strain evidence="2 3">DSM 107782</strain>
    </source>
</reference>
<organism evidence="2 3">
    <name type="scientific">Pacificimonas aurantium</name>
    <dbReference type="NCBI Taxonomy" id="1250540"/>
    <lineage>
        <taxon>Bacteria</taxon>
        <taxon>Pseudomonadati</taxon>
        <taxon>Pseudomonadota</taxon>
        <taxon>Alphaproteobacteria</taxon>
        <taxon>Sphingomonadales</taxon>
        <taxon>Sphingosinicellaceae</taxon>
        <taxon>Pacificimonas</taxon>
    </lineage>
</organism>
<evidence type="ECO:0000313" key="3">
    <source>
        <dbReference type="Proteomes" id="UP000824621"/>
    </source>
</evidence>
<proteinExistence type="predicted"/>
<gene>
    <name evidence="2" type="ORF">KCN53_00205</name>
</gene>
<name>A0ABS7WG55_9SPHN</name>
<protein>
    <submittedName>
        <fullName evidence="2">Uncharacterized protein</fullName>
    </submittedName>
</protein>